<organism evidence="7">
    <name type="scientific">Haemonchus placei</name>
    <name type="common">Barber's pole worm</name>
    <dbReference type="NCBI Taxonomy" id="6290"/>
    <lineage>
        <taxon>Eukaryota</taxon>
        <taxon>Metazoa</taxon>
        <taxon>Ecdysozoa</taxon>
        <taxon>Nematoda</taxon>
        <taxon>Chromadorea</taxon>
        <taxon>Rhabditida</taxon>
        <taxon>Rhabditina</taxon>
        <taxon>Rhabditomorpha</taxon>
        <taxon>Strongyloidea</taxon>
        <taxon>Trichostrongylidae</taxon>
        <taxon>Haemonchus</taxon>
    </lineage>
</organism>
<feature type="domain" description="ShKT" evidence="4">
    <location>
        <begin position="397"/>
        <end position="437"/>
    </location>
</feature>
<proteinExistence type="predicted"/>
<keyword evidence="2" id="KW-1015">Disulfide bond</keyword>
<feature type="domain" description="ShKT" evidence="4">
    <location>
        <begin position="203"/>
        <end position="243"/>
    </location>
</feature>
<evidence type="ECO:0000313" key="5">
    <source>
        <dbReference type="EMBL" id="VDO42705.1"/>
    </source>
</evidence>
<dbReference type="Gene3D" id="1.10.10.1870">
    <property type="entry name" value="ShTK domain-like"/>
    <property type="match status" value="5"/>
</dbReference>
<protein>
    <submittedName>
        <fullName evidence="7">ShTK domain protein</fullName>
    </submittedName>
</protein>
<dbReference type="InterPro" id="IPR003582">
    <property type="entry name" value="ShKT_dom"/>
</dbReference>
<keyword evidence="6" id="KW-1185">Reference proteome</keyword>
<dbReference type="EMBL" id="UZAF01017548">
    <property type="protein sequence ID" value="VDO42705.1"/>
    <property type="molecule type" value="Genomic_DNA"/>
</dbReference>
<dbReference type="SMART" id="SM00254">
    <property type="entry name" value="ShKT"/>
    <property type="match status" value="7"/>
</dbReference>
<dbReference type="Proteomes" id="UP000268014">
    <property type="component" value="Unassembled WGS sequence"/>
</dbReference>
<name>A0A158QNW5_HAEPC</name>
<reference evidence="7" key="1">
    <citation type="submission" date="2016-04" db="UniProtKB">
        <authorList>
            <consortium name="WormBaseParasite"/>
        </authorList>
    </citation>
    <scope>IDENTIFICATION</scope>
</reference>
<feature type="domain" description="ShKT" evidence="4">
    <location>
        <begin position="76"/>
        <end position="116"/>
    </location>
</feature>
<evidence type="ECO:0000313" key="6">
    <source>
        <dbReference type="Proteomes" id="UP000268014"/>
    </source>
</evidence>
<feature type="domain" description="ShKT" evidence="4">
    <location>
        <begin position="306"/>
        <end position="346"/>
    </location>
</feature>
<sequence length="438" mass="47623">MSLNSALPENNCRMKTIQCRAPPTACMFGTCPNGQTCILTGPGEQVCCPNAQIISPGLTTTTIATTSTAATTTSACRDLLNPRTGVSDCPNVAYLCNNSVYYNLMTQQCPRTCGRCPGTSATGTGQATVAPYSTKKSLILSLCNMLLSACRDLVNPTTGTSNCGQMYSYCQNPIYRTLMRQQCPLTCGYCIVSATTTTTVAPCRDLLNPRTGVSDCPNVAYLCNNAVYYNLMTQQCPKTCNRCPGSPGAATGTATGTATIAPAMSNCRDLVNPTTGTSNCAQMYSYCQNPLYRALMRQQCPMTSDCEDLIHPRTGASDCPQMKSFCNNSKYYNLMTQQCPKTCNRCEEAAATPKGCRDLVNPVTGRSDCPKLVAYCFDNNYKKLMQQQCPKTCRYCCRDLVNPVTGRSNCPKLIAYCNNSSYRKLMEQQCPKTCRFCN</sequence>
<dbReference type="Gene3D" id="1.10.10.1940">
    <property type="match status" value="2"/>
</dbReference>
<dbReference type="AlphaFoldDB" id="A0A158QNW5"/>
<evidence type="ECO:0000313" key="7">
    <source>
        <dbReference type="WBParaSite" id="HPLM_0001138001-mRNA-1"/>
    </source>
</evidence>
<comment type="caution">
    <text evidence="3">Lacks conserved residue(s) required for the propagation of feature annotation.</text>
</comment>
<accession>A0A158QNW5</accession>
<dbReference type="Pfam" id="PF01549">
    <property type="entry name" value="ShK"/>
    <property type="match status" value="7"/>
</dbReference>
<evidence type="ECO:0000259" key="4">
    <source>
        <dbReference type="PROSITE" id="PS51670"/>
    </source>
</evidence>
<reference evidence="5 6" key="2">
    <citation type="submission" date="2018-11" db="EMBL/GenBank/DDBJ databases">
        <authorList>
            <consortium name="Pathogen Informatics"/>
        </authorList>
    </citation>
    <scope>NUCLEOTIDE SEQUENCE [LARGE SCALE GENOMIC DNA]</scope>
    <source>
        <strain evidence="5 6">MHpl1</strain>
    </source>
</reference>
<feature type="domain" description="ShKT" evidence="4">
    <location>
        <begin position="150"/>
        <end position="190"/>
    </location>
</feature>
<dbReference type="OrthoDB" id="5863778at2759"/>
<dbReference type="FunFam" id="1.10.10.1940:FF:000002">
    <property type="entry name" value="PHAryngeal gland Toxin-related"/>
    <property type="match status" value="3"/>
</dbReference>
<dbReference type="STRING" id="6290.A0A158QNW5"/>
<keyword evidence="1" id="KW-0732">Signal</keyword>
<dbReference type="OMA" id="FAINTEW"/>
<dbReference type="PANTHER" id="PTHR46219">
    <property type="entry name" value="PROTEIN CBG11138"/>
    <property type="match status" value="1"/>
</dbReference>
<dbReference type="PANTHER" id="PTHR46219:SF5">
    <property type="entry name" value="SHKT DOMAIN-CONTAINING PROTEIN"/>
    <property type="match status" value="1"/>
</dbReference>
<dbReference type="WBParaSite" id="HPLM_0001138001-mRNA-1">
    <property type="protein sequence ID" value="HPLM_0001138001-mRNA-1"/>
    <property type="gene ID" value="HPLM_0001138001"/>
</dbReference>
<evidence type="ECO:0000256" key="2">
    <source>
        <dbReference type="ARBA" id="ARBA00023157"/>
    </source>
</evidence>
<feature type="domain" description="ShKT" evidence="4">
    <location>
        <begin position="356"/>
        <end position="396"/>
    </location>
</feature>
<evidence type="ECO:0000256" key="3">
    <source>
        <dbReference type="PROSITE-ProRule" id="PRU01005"/>
    </source>
</evidence>
<evidence type="ECO:0000256" key="1">
    <source>
        <dbReference type="ARBA" id="ARBA00022729"/>
    </source>
</evidence>
<gene>
    <name evidence="5" type="ORF">HPLM_LOCUS11372</name>
</gene>
<dbReference type="PROSITE" id="PS51670">
    <property type="entry name" value="SHKT"/>
    <property type="match status" value="6"/>
</dbReference>